<dbReference type="SMART" id="SM00066">
    <property type="entry name" value="GAL4"/>
    <property type="match status" value="1"/>
</dbReference>
<dbReference type="Pfam" id="PF00172">
    <property type="entry name" value="Zn_clus"/>
    <property type="match status" value="1"/>
</dbReference>
<keyword evidence="2" id="KW-0539">Nucleus</keyword>
<dbReference type="InterPro" id="IPR007219">
    <property type="entry name" value="XnlR_reg_dom"/>
</dbReference>
<feature type="compositionally biased region" description="Polar residues" evidence="3">
    <location>
        <begin position="647"/>
        <end position="660"/>
    </location>
</feature>
<dbReference type="EMBL" id="JARIHO010000012">
    <property type="protein sequence ID" value="KAJ7352000.1"/>
    <property type="molecule type" value="Genomic_DNA"/>
</dbReference>
<evidence type="ECO:0000313" key="5">
    <source>
        <dbReference type="EMBL" id="KAJ7352000.1"/>
    </source>
</evidence>
<comment type="caution">
    <text evidence="5">The sequence shown here is derived from an EMBL/GenBank/DDBJ whole genome shotgun (WGS) entry which is preliminary data.</text>
</comment>
<dbReference type="CDD" id="cd00067">
    <property type="entry name" value="GAL4"/>
    <property type="match status" value="1"/>
</dbReference>
<accession>A0AAD7A878</accession>
<dbReference type="GO" id="GO:0000981">
    <property type="term" value="F:DNA-binding transcription factor activity, RNA polymerase II-specific"/>
    <property type="evidence" value="ECO:0007669"/>
    <property type="project" value="InterPro"/>
</dbReference>
<feature type="region of interest" description="Disordered" evidence="3">
    <location>
        <begin position="646"/>
        <end position="693"/>
    </location>
</feature>
<sequence length="779" mass="87560">MMSTSDPVDEQDQGFDPKGRRIQRACDFCRRRKTRCDRSKTIGGKCTTCLGSKVDCTYFGTPVKQPLRSSYYVDFLEARLGQSEALVRRLRNELANVHFANSSNTTLKDPLHPSAKTAEDAGGPDENDRLNVSLYTMRTTLRALAAPTPPQSADLLHLEIMEKFGELSLSDTTRVRPFIGKSSGAVLINAALDLKANVKHEAEAVSQSDPTRKDERRVSRRLYDWSWKLWDLARPARAFKFPSDALMNQFIDLYFIHLNIYLPLLHRPTFERGIAEGLHWRDDGFATTVLLVCAIGSRWSMDPGMVERGLACGWEWFDQASESGIPFGQAKLYDLQYYCLAVEFLYASCGPQTCWTLVGIGLRAAQDIGVHQRRAATEIPSVESELFKRAFWVLLWLDRILSATLGRPCALQYEDFDLDPPLEVDDAYWDHTTHPFQQPAGVPSRVTCFNKLIHLSHILAFILKTLYSLSKAHPLFSTEEWEEYAVPELDSALDSWHEQIPDHLAWDPARKDPVFFAQSVALHCWYYSVQILIHRPFIPVLGLSNPRALSSLALCTVAARACADVVNIQMQRNGNVPVILNLQPVFASGVVLLLNVWSGKRTGLAPDPSREMENVHKCMEAVRLCEDHWQTAGLMWDILSDLASGGRPSSQNSLSNSKGPAQTEYPAPDPPTHGAQSNPSHMPAKPFDGSHRGTFIHGPMDPSIFVPTPAPQPWLLPESTFADMYTNPTEAAHELKDSMDFIDEDTMAMWTNTPMGLQIDDWETFFSNFSEIAHTWADM</sequence>
<reference evidence="5" key="1">
    <citation type="submission" date="2023-03" db="EMBL/GenBank/DDBJ databases">
        <title>Massive genome expansion in bonnet fungi (Mycena s.s.) driven by repeated elements and novel gene families across ecological guilds.</title>
        <authorList>
            <consortium name="Lawrence Berkeley National Laboratory"/>
            <person name="Harder C.B."/>
            <person name="Miyauchi S."/>
            <person name="Viragh M."/>
            <person name="Kuo A."/>
            <person name="Thoen E."/>
            <person name="Andreopoulos B."/>
            <person name="Lu D."/>
            <person name="Skrede I."/>
            <person name="Drula E."/>
            <person name="Henrissat B."/>
            <person name="Morin E."/>
            <person name="Kohler A."/>
            <person name="Barry K."/>
            <person name="LaButti K."/>
            <person name="Morin E."/>
            <person name="Salamov A."/>
            <person name="Lipzen A."/>
            <person name="Mereny Z."/>
            <person name="Hegedus B."/>
            <person name="Baldrian P."/>
            <person name="Stursova M."/>
            <person name="Weitz H."/>
            <person name="Taylor A."/>
            <person name="Grigoriev I.V."/>
            <person name="Nagy L.G."/>
            <person name="Martin F."/>
            <person name="Kauserud H."/>
        </authorList>
    </citation>
    <scope>NUCLEOTIDE SEQUENCE</scope>
    <source>
        <strain evidence="5">CBHHK002</strain>
    </source>
</reference>
<dbReference type="GO" id="GO:0003677">
    <property type="term" value="F:DNA binding"/>
    <property type="evidence" value="ECO:0007669"/>
    <property type="project" value="InterPro"/>
</dbReference>
<dbReference type="InterPro" id="IPR036864">
    <property type="entry name" value="Zn2-C6_fun-type_DNA-bd_sf"/>
</dbReference>
<evidence type="ECO:0000256" key="1">
    <source>
        <dbReference type="ARBA" id="ARBA00022723"/>
    </source>
</evidence>
<dbReference type="GO" id="GO:0008270">
    <property type="term" value="F:zinc ion binding"/>
    <property type="evidence" value="ECO:0007669"/>
    <property type="project" value="InterPro"/>
</dbReference>
<dbReference type="SMART" id="SM00906">
    <property type="entry name" value="Fungal_trans"/>
    <property type="match status" value="1"/>
</dbReference>
<dbReference type="PROSITE" id="PS50048">
    <property type="entry name" value="ZN2_CY6_FUNGAL_2"/>
    <property type="match status" value="1"/>
</dbReference>
<feature type="domain" description="Zn(2)-C6 fungal-type" evidence="4">
    <location>
        <begin position="25"/>
        <end position="58"/>
    </location>
</feature>
<evidence type="ECO:0000259" key="4">
    <source>
        <dbReference type="PROSITE" id="PS50048"/>
    </source>
</evidence>
<dbReference type="InterPro" id="IPR001138">
    <property type="entry name" value="Zn2Cys6_DnaBD"/>
</dbReference>
<dbReference type="PROSITE" id="PS00463">
    <property type="entry name" value="ZN2_CY6_FUNGAL_1"/>
    <property type="match status" value="1"/>
</dbReference>
<dbReference type="Pfam" id="PF04082">
    <property type="entry name" value="Fungal_trans"/>
    <property type="match status" value="1"/>
</dbReference>
<dbReference type="Proteomes" id="UP001218218">
    <property type="component" value="Unassembled WGS sequence"/>
</dbReference>
<protein>
    <submittedName>
        <fullName evidence="5">Fungal-specific transcription factor domain-containing protein</fullName>
    </submittedName>
</protein>
<dbReference type="Gene3D" id="4.10.240.10">
    <property type="entry name" value="Zn(2)-C6 fungal-type DNA-binding domain"/>
    <property type="match status" value="1"/>
</dbReference>
<evidence type="ECO:0000256" key="2">
    <source>
        <dbReference type="ARBA" id="ARBA00023242"/>
    </source>
</evidence>
<evidence type="ECO:0000256" key="3">
    <source>
        <dbReference type="SAM" id="MobiDB-lite"/>
    </source>
</evidence>
<dbReference type="PANTHER" id="PTHR46910:SF38">
    <property type="entry name" value="ZN(2)-C6 FUNGAL-TYPE DOMAIN-CONTAINING PROTEIN"/>
    <property type="match status" value="1"/>
</dbReference>
<organism evidence="5 6">
    <name type="scientific">Mycena albidolilacea</name>
    <dbReference type="NCBI Taxonomy" id="1033008"/>
    <lineage>
        <taxon>Eukaryota</taxon>
        <taxon>Fungi</taxon>
        <taxon>Dikarya</taxon>
        <taxon>Basidiomycota</taxon>
        <taxon>Agaricomycotina</taxon>
        <taxon>Agaricomycetes</taxon>
        <taxon>Agaricomycetidae</taxon>
        <taxon>Agaricales</taxon>
        <taxon>Marasmiineae</taxon>
        <taxon>Mycenaceae</taxon>
        <taxon>Mycena</taxon>
    </lineage>
</organism>
<dbReference type="CDD" id="cd12148">
    <property type="entry name" value="fungal_TF_MHR"/>
    <property type="match status" value="1"/>
</dbReference>
<keyword evidence="6" id="KW-1185">Reference proteome</keyword>
<proteinExistence type="predicted"/>
<dbReference type="AlphaFoldDB" id="A0AAD7A878"/>
<name>A0AAD7A878_9AGAR</name>
<dbReference type="InterPro" id="IPR050987">
    <property type="entry name" value="AtrR-like"/>
</dbReference>
<dbReference type="PANTHER" id="PTHR46910">
    <property type="entry name" value="TRANSCRIPTION FACTOR PDR1"/>
    <property type="match status" value="1"/>
</dbReference>
<feature type="region of interest" description="Disordered" evidence="3">
    <location>
        <begin position="103"/>
        <end position="129"/>
    </location>
</feature>
<dbReference type="GO" id="GO:0006351">
    <property type="term" value="P:DNA-templated transcription"/>
    <property type="evidence" value="ECO:0007669"/>
    <property type="project" value="InterPro"/>
</dbReference>
<evidence type="ECO:0000313" key="6">
    <source>
        <dbReference type="Proteomes" id="UP001218218"/>
    </source>
</evidence>
<keyword evidence="1" id="KW-0479">Metal-binding</keyword>
<gene>
    <name evidence="5" type="ORF">DFH08DRAFT_857720</name>
</gene>
<dbReference type="SUPFAM" id="SSF57701">
    <property type="entry name" value="Zn2/Cys6 DNA-binding domain"/>
    <property type="match status" value="1"/>
</dbReference>